<dbReference type="Proteomes" id="UP001195965">
    <property type="component" value="Chromosome"/>
</dbReference>
<protein>
    <submittedName>
        <fullName evidence="1">Polysaccharide biosynthesis/export family protein</fullName>
    </submittedName>
</protein>
<accession>A0ACD5HIB6</accession>
<proteinExistence type="predicted"/>
<sequence>MYKKLYRLMVWVLLPMLLAGCAADGLSQQKVAYRKMPSPVLTSQPVALSPKTVDQLLHRPLAYHLGPGDVVSVSVYLHPALSATAGSGSVGIPGALVTNGGNIQLPMVGLVHVAGLTMAELRIKLEKLYSQYIIHPDVSVQLQVAHSIRYYLLGEFTAPGLKFSDRALTLLDAMALGGSVNFAEANLRSAYVVQDGKKLPINFHQLLNEGNLGENIELQSGDTVVVPSIASMRAFVFGAVDKPGPVPFVDGRLSLLQALSSAGMNTTALTNAQLRDIRVIRSEGTSGQLITVNANAILHGKAAPFYLKSGDVVFVPQTVVSSWNQVIQQILPSLQAISGLLNPFVSIKYLSQPNN</sequence>
<keyword evidence="2" id="KW-1185">Reference proteome</keyword>
<evidence type="ECO:0000313" key="1">
    <source>
        <dbReference type="EMBL" id="XRI74362.1"/>
    </source>
</evidence>
<gene>
    <name evidence="1" type="ORF">HHS34_003970</name>
</gene>
<reference evidence="1 2" key="1">
    <citation type="journal article" date="2021" name="ISME J.">
        <title>Genomic evolution of the class Acidithiobacillia: deep-branching Proteobacteria living in extreme acidic conditions.</title>
        <authorList>
            <person name="Moya-Beltran A."/>
            <person name="Beard S."/>
            <person name="Rojas-Villalobos C."/>
            <person name="Issotta F."/>
            <person name="Gallardo Y."/>
            <person name="Ulloa R."/>
            <person name="Giaveno A."/>
            <person name="Degli Esposti M."/>
            <person name="Johnson D.B."/>
            <person name="Quatrini R."/>
        </authorList>
    </citation>
    <scope>NUCLEOTIDE SEQUENCE [LARGE SCALE GENOMIC DNA]</scope>
    <source>
        <strain evidence="1 2">GG1-14</strain>
    </source>
</reference>
<name>A0ACD5HIB6_9PROT</name>
<organism evidence="1 2">
    <name type="scientific">Acidithiobacillus montserratensis</name>
    <dbReference type="NCBI Taxonomy" id="2729135"/>
    <lineage>
        <taxon>Bacteria</taxon>
        <taxon>Pseudomonadati</taxon>
        <taxon>Pseudomonadota</taxon>
        <taxon>Acidithiobacillia</taxon>
        <taxon>Acidithiobacillales</taxon>
        <taxon>Acidithiobacillaceae</taxon>
        <taxon>Acidithiobacillus</taxon>
    </lineage>
</organism>
<dbReference type="EMBL" id="CP127526">
    <property type="protein sequence ID" value="XRI74362.1"/>
    <property type="molecule type" value="Genomic_DNA"/>
</dbReference>
<evidence type="ECO:0000313" key="2">
    <source>
        <dbReference type="Proteomes" id="UP001195965"/>
    </source>
</evidence>